<evidence type="ECO:0000256" key="5">
    <source>
        <dbReference type="ARBA" id="ARBA00023004"/>
    </source>
</evidence>
<dbReference type="GO" id="GO:0020037">
    <property type="term" value="F:heme binding"/>
    <property type="evidence" value="ECO:0007669"/>
    <property type="project" value="InterPro"/>
</dbReference>
<dbReference type="Proteomes" id="UP000182598">
    <property type="component" value="Unassembled WGS sequence"/>
</dbReference>
<name>A0A0K6GXA7_9GAMM</name>
<accession>A0A0K6GXA7</accession>
<protein>
    <recommendedName>
        <fullName evidence="6">Group 1 truncated hemoglobin</fullName>
    </recommendedName>
</protein>
<dbReference type="CDD" id="cd00454">
    <property type="entry name" value="TrHb1_N"/>
    <property type="match status" value="1"/>
</dbReference>
<dbReference type="EMBL" id="CYHB01000001">
    <property type="protein sequence ID" value="CUA83371.1"/>
    <property type="molecule type" value="Genomic_DNA"/>
</dbReference>
<dbReference type="AlphaFoldDB" id="A0A0K6GXA7"/>
<keyword evidence="2 6" id="KW-0813">Transport</keyword>
<evidence type="ECO:0000256" key="8">
    <source>
        <dbReference type="PIRSR" id="PIRSR601486-1"/>
    </source>
</evidence>
<dbReference type="GO" id="GO:0046872">
    <property type="term" value="F:metal ion binding"/>
    <property type="evidence" value="ECO:0007669"/>
    <property type="project" value="UniProtKB-UniRule"/>
</dbReference>
<dbReference type="Gene3D" id="1.10.490.10">
    <property type="entry name" value="Globins"/>
    <property type="match status" value="1"/>
</dbReference>
<keyword evidence="4 6" id="KW-0479">Metal-binding</keyword>
<evidence type="ECO:0000256" key="9">
    <source>
        <dbReference type="SAM" id="SignalP"/>
    </source>
</evidence>
<evidence type="ECO:0000313" key="10">
    <source>
        <dbReference type="EMBL" id="CUA83371.1"/>
    </source>
</evidence>
<dbReference type="InterPro" id="IPR001486">
    <property type="entry name" value="Hemoglobin_trunc"/>
</dbReference>
<dbReference type="GO" id="GO:0019825">
    <property type="term" value="F:oxygen binding"/>
    <property type="evidence" value="ECO:0007669"/>
    <property type="project" value="InterPro"/>
</dbReference>
<feature type="signal peptide" evidence="9">
    <location>
        <begin position="1"/>
        <end position="24"/>
    </location>
</feature>
<evidence type="ECO:0000256" key="2">
    <source>
        <dbReference type="ARBA" id="ARBA00022448"/>
    </source>
</evidence>
<keyword evidence="3 6" id="KW-0349">Heme</keyword>
<evidence type="ECO:0000256" key="1">
    <source>
        <dbReference type="ARBA" id="ARBA00009660"/>
    </source>
</evidence>
<keyword evidence="9" id="KW-0732">Signal</keyword>
<evidence type="ECO:0000256" key="3">
    <source>
        <dbReference type="ARBA" id="ARBA00022617"/>
    </source>
</evidence>
<evidence type="ECO:0000256" key="6">
    <source>
        <dbReference type="PIRNR" id="PIRNR002030"/>
    </source>
</evidence>
<proteinExistence type="inferred from homology"/>
<evidence type="ECO:0000256" key="4">
    <source>
        <dbReference type="ARBA" id="ARBA00022723"/>
    </source>
</evidence>
<evidence type="ECO:0000256" key="7">
    <source>
        <dbReference type="PIRSR" id="PIRSR002030-1"/>
    </source>
</evidence>
<dbReference type="SUPFAM" id="SSF46458">
    <property type="entry name" value="Globin-like"/>
    <property type="match status" value="1"/>
</dbReference>
<feature type="binding site" description="distal binding residue" evidence="8">
    <location>
        <position position="102"/>
    </location>
    <ligand>
        <name>heme</name>
        <dbReference type="ChEBI" id="CHEBI:30413"/>
    </ligand>
    <ligandPart>
        <name>Fe</name>
        <dbReference type="ChEBI" id="CHEBI:18248"/>
    </ligandPart>
</feature>
<dbReference type="PIRSF" id="PIRSF002030">
    <property type="entry name" value="Globin_Protozoa/Cyanobacteria"/>
    <property type="match status" value="1"/>
</dbReference>
<feature type="chain" id="PRO_5005503842" description="Group 1 truncated hemoglobin" evidence="9">
    <location>
        <begin position="25"/>
        <end position="150"/>
    </location>
</feature>
<keyword evidence="5 6" id="KW-0408">Iron</keyword>
<dbReference type="OrthoDB" id="9795814at2"/>
<keyword evidence="11" id="KW-1185">Reference proteome</keyword>
<comment type="cofactor">
    <cofactor evidence="7">
        <name>heme</name>
        <dbReference type="ChEBI" id="CHEBI:30413"/>
    </cofactor>
    <text evidence="7">Binds 1 heme group per subunit.</text>
</comment>
<sequence length="150" mass="16706">MRDLSVFRALLLILTVFMSHQVAASSDTTATRSTALYDDLGGHDGIRQMMETFVLNIAEDERVVHHFVNADIERFHTQISEHICELSGGPCIYKGASMPEVHKGMNISRAEFNAIVENLITAMETHDVAVSTQNRLLAILAAMHNDVIQR</sequence>
<keyword evidence="6" id="KW-0561">Oxygen transport</keyword>
<reference evidence="11" key="1">
    <citation type="submission" date="2015-08" db="EMBL/GenBank/DDBJ databases">
        <authorList>
            <person name="Varghese N."/>
        </authorList>
    </citation>
    <scope>NUCLEOTIDE SEQUENCE [LARGE SCALE GENOMIC DNA]</scope>
    <source>
        <strain evidence="11">DSM 27808</strain>
    </source>
</reference>
<dbReference type="InterPro" id="IPR016339">
    <property type="entry name" value="Hemoglobin_trunc_I"/>
</dbReference>
<evidence type="ECO:0000313" key="11">
    <source>
        <dbReference type="Proteomes" id="UP000182598"/>
    </source>
</evidence>
<comment type="similarity">
    <text evidence="1 6">Belongs to the truncated hemoglobin family. Group I subfamily.</text>
</comment>
<dbReference type="RefSeq" id="WP_055438240.1">
    <property type="nucleotide sequence ID" value="NZ_CYHB01000001.1"/>
</dbReference>
<dbReference type="GO" id="GO:0005344">
    <property type="term" value="F:oxygen carrier activity"/>
    <property type="evidence" value="ECO:0007669"/>
    <property type="project" value="UniProtKB-UniRule"/>
</dbReference>
<gene>
    <name evidence="10" type="ORF">Ga0061064_0564</name>
</gene>
<dbReference type="InterPro" id="IPR009050">
    <property type="entry name" value="Globin-like_sf"/>
</dbReference>
<feature type="binding site" description="proximal binding residue" evidence="7">
    <location>
        <position position="102"/>
    </location>
    <ligand>
        <name>heme</name>
        <dbReference type="ChEBI" id="CHEBI:30413"/>
    </ligand>
    <ligandPart>
        <name>Fe</name>
        <dbReference type="ChEBI" id="CHEBI:18248"/>
    </ligandPart>
</feature>
<dbReference type="InterPro" id="IPR012292">
    <property type="entry name" value="Globin/Proto"/>
</dbReference>
<organism evidence="10 11">
    <name type="scientific">Pseudidiomarina woesei</name>
    <dbReference type="NCBI Taxonomy" id="1381080"/>
    <lineage>
        <taxon>Bacteria</taxon>
        <taxon>Pseudomonadati</taxon>
        <taxon>Pseudomonadota</taxon>
        <taxon>Gammaproteobacteria</taxon>
        <taxon>Alteromonadales</taxon>
        <taxon>Idiomarinaceae</taxon>
        <taxon>Pseudidiomarina</taxon>
    </lineage>
</organism>
<dbReference type="Pfam" id="PF01152">
    <property type="entry name" value="Bac_globin"/>
    <property type="match status" value="1"/>
</dbReference>